<dbReference type="InterPro" id="IPR005828">
    <property type="entry name" value="MFS_sugar_transport-like"/>
</dbReference>
<keyword evidence="7 10" id="KW-1133">Transmembrane helix</keyword>
<name>A0A4R0K6I0_9ACTN</name>
<dbReference type="NCBIfam" id="TIGR00879">
    <property type="entry name" value="SP"/>
    <property type="match status" value="1"/>
</dbReference>
<feature type="transmembrane region" description="Helical" evidence="10">
    <location>
        <begin position="409"/>
        <end position="426"/>
    </location>
</feature>
<feature type="domain" description="Major facilitator superfamily (MFS) profile" evidence="11">
    <location>
        <begin position="29"/>
        <end position="454"/>
    </location>
</feature>
<evidence type="ECO:0000256" key="10">
    <source>
        <dbReference type="SAM" id="Phobius"/>
    </source>
</evidence>
<sequence length="476" mass="50646">MPTGIPATPTADTPLAEFSHQALRKVGRFGLVIAIGSFLFGYDTGVVSGALLFIKEDFSLNAFEQGAVVSVLLFGAIVGAPLVGRVADRLGRKKTLCLVALVFAAGIAIAALAGSYPMLLIGRVIMGLGVGGVSALVPTYLSEISPAQIRGRVLTLNQLLITVGLLVSYLVDLAFASSENWRAMFAVGLIPAVGLALGSLWLPESPAWLMNHGKVEQTRSLIASVAGDDAANQTIDRYKREGKEREHAEAEQTSDRKGARVLTAPRLRAAVVVGLTLAVLQQFAGINTIVYYAPTIMQKSGLSASNSILYSVIIGVINLVTTIISLRLVDRVGRRPLLLVSLTGMLVSLVGLGFAFVAGWPPVLILVFILLYIVAFAIGMGPVFWVLLGEIFPRQDRAAGVGAGSTVNWTANLVVSLAFLPLVSAIGQGQTFWLFAIVCAIGVWFVARYVPETKDRDFIAIDADLQARWKHDAAHA</sequence>
<feature type="transmembrane region" description="Helical" evidence="10">
    <location>
        <begin position="269"/>
        <end position="293"/>
    </location>
</feature>
<dbReference type="InterPro" id="IPR003663">
    <property type="entry name" value="Sugar/inositol_transpt"/>
</dbReference>
<feature type="transmembrane region" description="Helical" evidence="10">
    <location>
        <begin position="432"/>
        <end position="450"/>
    </location>
</feature>
<dbReference type="RefSeq" id="WP_131512408.1">
    <property type="nucleotide sequence ID" value="NZ_SJKD01000001.1"/>
</dbReference>
<keyword evidence="6 10" id="KW-0812">Transmembrane</keyword>
<dbReference type="Proteomes" id="UP000293342">
    <property type="component" value="Unassembled WGS sequence"/>
</dbReference>
<feature type="transmembrane region" description="Helical" evidence="10">
    <location>
        <begin position="29"/>
        <end position="54"/>
    </location>
</feature>
<evidence type="ECO:0000256" key="1">
    <source>
        <dbReference type="ARBA" id="ARBA00004651"/>
    </source>
</evidence>
<feature type="transmembrane region" description="Helical" evidence="10">
    <location>
        <begin position="183"/>
        <end position="202"/>
    </location>
</feature>
<dbReference type="SUPFAM" id="SSF103473">
    <property type="entry name" value="MFS general substrate transporter"/>
    <property type="match status" value="1"/>
</dbReference>
<dbReference type="Gene3D" id="1.20.1250.20">
    <property type="entry name" value="MFS general substrate transporter like domains"/>
    <property type="match status" value="1"/>
</dbReference>
<accession>A0A4R0K6I0</accession>
<dbReference type="PANTHER" id="PTHR48020:SF12">
    <property type="entry name" value="PROTON MYO-INOSITOL COTRANSPORTER"/>
    <property type="match status" value="1"/>
</dbReference>
<comment type="subcellular location">
    <subcellularLocation>
        <location evidence="1">Cell membrane</location>
        <topology evidence="1">Multi-pass membrane protein</topology>
    </subcellularLocation>
</comment>
<dbReference type="InterPro" id="IPR005829">
    <property type="entry name" value="Sugar_transporter_CS"/>
</dbReference>
<dbReference type="GO" id="GO:0005886">
    <property type="term" value="C:plasma membrane"/>
    <property type="evidence" value="ECO:0007669"/>
    <property type="project" value="UniProtKB-SubCell"/>
</dbReference>
<dbReference type="InterPro" id="IPR050814">
    <property type="entry name" value="Myo-inositol_Transporter"/>
</dbReference>
<evidence type="ECO:0000313" key="13">
    <source>
        <dbReference type="Proteomes" id="UP000293342"/>
    </source>
</evidence>
<keyword evidence="13" id="KW-1185">Reference proteome</keyword>
<feature type="transmembrane region" description="Helical" evidence="10">
    <location>
        <begin position="153"/>
        <end position="171"/>
    </location>
</feature>
<keyword evidence="3 9" id="KW-0813">Transport</keyword>
<evidence type="ECO:0000313" key="12">
    <source>
        <dbReference type="EMBL" id="TCC53488.1"/>
    </source>
</evidence>
<dbReference type="PRINTS" id="PR00171">
    <property type="entry name" value="SUGRTRNSPORT"/>
</dbReference>
<dbReference type="PROSITE" id="PS00217">
    <property type="entry name" value="SUGAR_TRANSPORT_2"/>
    <property type="match status" value="1"/>
</dbReference>
<gene>
    <name evidence="12" type="ORF">E0H75_07305</name>
</gene>
<reference evidence="12 13" key="1">
    <citation type="submission" date="2019-02" db="EMBL/GenBank/DDBJ databases">
        <title>Kribbella capetownensis sp. nov. and Kribbella speibonae sp. nov., isolated from soil.</title>
        <authorList>
            <person name="Curtis S.M."/>
            <person name="Norton I."/>
            <person name="Everest G.J."/>
            <person name="Meyers P.R."/>
        </authorList>
    </citation>
    <scope>NUCLEOTIDE SEQUENCE [LARGE SCALE GENOMIC DNA]</scope>
    <source>
        <strain evidence="12 13">YM53</strain>
    </source>
</reference>
<dbReference type="EMBL" id="SJKD01000001">
    <property type="protein sequence ID" value="TCC53488.1"/>
    <property type="molecule type" value="Genomic_DNA"/>
</dbReference>
<evidence type="ECO:0000256" key="7">
    <source>
        <dbReference type="ARBA" id="ARBA00022989"/>
    </source>
</evidence>
<feature type="transmembrane region" description="Helical" evidence="10">
    <location>
        <begin position="120"/>
        <end position="141"/>
    </location>
</feature>
<evidence type="ECO:0000256" key="9">
    <source>
        <dbReference type="RuleBase" id="RU003346"/>
    </source>
</evidence>
<proteinExistence type="inferred from homology"/>
<evidence type="ECO:0000256" key="6">
    <source>
        <dbReference type="ARBA" id="ARBA00022692"/>
    </source>
</evidence>
<feature type="transmembrane region" description="Helical" evidence="10">
    <location>
        <begin position="308"/>
        <end position="329"/>
    </location>
</feature>
<keyword evidence="4" id="KW-1003">Cell membrane</keyword>
<dbReference type="PROSITE" id="PS00216">
    <property type="entry name" value="SUGAR_TRANSPORT_1"/>
    <property type="match status" value="2"/>
</dbReference>
<feature type="transmembrane region" description="Helical" evidence="10">
    <location>
        <begin position="96"/>
        <end position="114"/>
    </location>
</feature>
<dbReference type="InterPro" id="IPR036259">
    <property type="entry name" value="MFS_trans_sf"/>
</dbReference>
<organism evidence="12 13">
    <name type="scientific">Kribbella capetownensis</name>
    <dbReference type="NCBI Taxonomy" id="1572659"/>
    <lineage>
        <taxon>Bacteria</taxon>
        <taxon>Bacillati</taxon>
        <taxon>Actinomycetota</taxon>
        <taxon>Actinomycetes</taxon>
        <taxon>Propionibacteriales</taxon>
        <taxon>Kribbellaceae</taxon>
        <taxon>Kribbella</taxon>
    </lineage>
</organism>
<evidence type="ECO:0000256" key="4">
    <source>
        <dbReference type="ARBA" id="ARBA00022475"/>
    </source>
</evidence>
<feature type="transmembrane region" description="Helical" evidence="10">
    <location>
        <begin position="66"/>
        <end position="84"/>
    </location>
</feature>
<dbReference type="GO" id="GO:0022857">
    <property type="term" value="F:transmembrane transporter activity"/>
    <property type="evidence" value="ECO:0007669"/>
    <property type="project" value="InterPro"/>
</dbReference>
<dbReference type="PANTHER" id="PTHR48020">
    <property type="entry name" value="PROTON MYO-INOSITOL COTRANSPORTER"/>
    <property type="match status" value="1"/>
</dbReference>
<dbReference type="Pfam" id="PF00083">
    <property type="entry name" value="Sugar_tr"/>
    <property type="match status" value="1"/>
</dbReference>
<dbReference type="FunFam" id="1.20.1250.20:FF:000218">
    <property type="entry name" value="facilitated trehalose transporter Tret1"/>
    <property type="match status" value="1"/>
</dbReference>
<comment type="caution">
    <text evidence="12">The sequence shown here is derived from an EMBL/GenBank/DDBJ whole genome shotgun (WGS) entry which is preliminary data.</text>
</comment>
<keyword evidence="8 10" id="KW-0472">Membrane</keyword>
<evidence type="ECO:0000259" key="11">
    <source>
        <dbReference type="PROSITE" id="PS50850"/>
    </source>
</evidence>
<dbReference type="PROSITE" id="PS50850">
    <property type="entry name" value="MFS"/>
    <property type="match status" value="1"/>
</dbReference>
<comment type="similarity">
    <text evidence="2 9">Belongs to the major facilitator superfamily. Sugar transporter (TC 2.A.1.1) family.</text>
</comment>
<evidence type="ECO:0000256" key="3">
    <source>
        <dbReference type="ARBA" id="ARBA00022448"/>
    </source>
</evidence>
<evidence type="ECO:0000256" key="8">
    <source>
        <dbReference type="ARBA" id="ARBA00023136"/>
    </source>
</evidence>
<feature type="transmembrane region" description="Helical" evidence="10">
    <location>
        <begin position="336"/>
        <end position="357"/>
    </location>
</feature>
<feature type="transmembrane region" description="Helical" evidence="10">
    <location>
        <begin position="363"/>
        <end position="388"/>
    </location>
</feature>
<dbReference type="OrthoDB" id="4008739at2"/>
<dbReference type="AlphaFoldDB" id="A0A4R0K6I0"/>
<evidence type="ECO:0000256" key="2">
    <source>
        <dbReference type="ARBA" id="ARBA00010992"/>
    </source>
</evidence>
<evidence type="ECO:0000256" key="5">
    <source>
        <dbReference type="ARBA" id="ARBA00022597"/>
    </source>
</evidence>
<dbReference type="InterPro" id="IPR020846">
    <property type="entry name" value="MFS_dom"/>
</dbReference>
<keyword evidence="5" id="KW-0762">Sugar transport</keyword>
<protein>
    <submittedName>
        <fullName evidence="12">Sugar porter family MFS transporter</fullName>
    </submittedName>
</protein>